<dbReference type="InterPro" id="IPR016208">
    <property type="entry name" value="Ald_Oxase/xanthine_DH-like"/>
</dbReference>
<dbReference type="KEGG" id="kme:H0A61_00457"/>
<dbReference type="SUPFAM" id="SSF56003">
    <property type="entry name" value="Molybdenum cofactor-binding domain"/>
    <property type="match status" value="1"/>
</dbReference>
<dbReference type="Pfam" id="PF20256">
    <property type="entry name" value="MoCoBD_2"/>
    <property type="match status" value="1"/>
</dbReference>
<evidence type="ECO:0000313" key="4">
    <source>
        <dbReference type="EMBL" id="QSQ08137.1"/>
    </source>
</evidence>
<protein>
    <submittedName>
        <fullName evidence="4">4-hydroxybenzoyl-CoA reductase subunit alpha</fullName>
        <ecNumber evidence="4">1.1.7.1</ecNumber>
    </submittedName>
</protein>
<dbReference type="InterPro" id="IPR046867">
    <property type="entry name" value="AldOxase/xan_DH_MoCoBD2"/>
</dbReference>
<dbReference type="GO" id="GO:0005506">
    <property type="term" value="F:iron ion binding"/>
    <property type="evidence" value="ECO:0007669"/>
    <property type="project" value="InterPro"/>
</dbReference>
<dbReference type="SUPFAM" id="SSF54665">
    <property type="entry name" value="CO dehydrogenase molybdoprotein N-domain-like"/>
    <property type="match status" value="1"/>
</dbReference>
<sequence>MGYNTVGKNVERIDAYEKVTGRAPFVADLKLPGMLYAKVLRSPYAHAEIKEINISAALRSRGVVSIITGKDFNRRFGVAVADQTPLAVDKVRYAGEPVAAVVALTEEEAVKALKLIKVEYEELPFAIYPQDAVKKDAPVIHEEFSRYRLAPWLSPKGGNIYQHFKVRKGDIEKAFKEAYIVVENTYWSPYIHHVQLEPHGAVAQYNHDGSMIMHTSSQAPFVVQHCISELHDIPLNKVRIIVPYIGGGFGGKSDVTIEPLVSCIARAVPGRPVKLALTREEMFEGTTVGRGIYSHYKTAVSKEGKILGMEVESYVGSGGYADYAVNIVSGAAMSATGPYEVPNLKVDCYGVYTNTPPVGAFRGYGHPEAHFAAERQMDLAARSLGMDPTEFRMKNLLVKGRKNAIGQVMTEYSGRVDLCVKTVAEELSKQSRSEAGKDIAVGRGIAAYMKMPIMPPNVQSGAVIKLNGDGTVTVSVGAIEMGQGTYTALSQIAADALGIPIERVHINREVDTAYSPYEWQTVASHTTWGVGNAIIIASEDLKAKLKKAAAKVLDTDEDRIALDGEKIYSENNRERILSWSDLALGYASPKGTAVTAPIIGEGYFVAQGLENPDPETGQGNAAADWTFGCVGVELGVNKTTGEIHIYQLVNAIDAGKIINPMLATNQVIGAMVQALGSSLSEMLIFSDKGAIRNNDLVDYKIPGLEDVPEQIKVIFVETPEETGPFGARGLGEHGAVAVSPAVANALYDAVKVDFFEIPITADKVIKAMKGVR</sequence>
<dbReference type="SMART" id="SM01008">
    <property type="entry name" value="Ald_Xan_dh_C"/>
    <property type="match status" value="1"/>
</dbReference>
<dbReference type="InterPro" id="IPR036856">
    <property type="entry name" value="Ald_Oxase/Xan_DH_a/b_sf"/>
</dbReference>
<evidence type="ECO:0000313" key="5">
    <source>
        <dbReference type="Proteomes" id="UP000662904"/>
    </source>
</evidence>
<dbReference type="Proteomes" id="UP000662904">
    <property type="component" value="Chromosome"/>
</dbReference>
<accession>A0A8A0RKY3</accession>
<dbReference type="AlphaFoldDB" id="A0A8A0RKY3"/>
<dbReference type="EMBL" id="CP059066">
    <property type="protein sequence ID" value="QSQ08137.1"/>
    <property type="molecule type" value="Genomic_DNA"/>
</dbReference>
<evidence type="ECO:0000256" key="1">
    <source>
        <dbReference type="ARBA" id="ARBA00022505"/>
    </source>
</evidence>
<proteinExistence type="predicted"/>
<keyword evidence="2 4" id="KW-0560">Oxidoreductase</keyword>
<name>A0A8A0RKY3_9FIRM</name>
<feature type="domain" description="Aldehyde oxidase/xanthine dehydrogenase a/b hammerhead" evidence="3">
    <location>
        <begin position="20"/>
        <end position="124"/>
    </location>
</feature>
<keyword evidence="5" id="KW-1185">Reference proteome</keyword>
<dbReference type="PANTHER" id="PTHR11908:SF132">
    <property type="entry name" value="ALDEHYDE OXIDASE 1-RELATED"/>
    <property type="match status" value="1"/>
</dbReference>
<dbReference type="Gene3D" id="3.90.1170.50">
    <property type="entry name" value="Aldehyde oxidase/xanthine dehydrogenase, a/b hammerhead"/>
    <property type="match status" value="1"/>
</dbReference>
<dbReference type="EC" id="1.1.7.1" evidence="4"/>
<dbReference type="PANTHER" id="PTHR11908">
    <property type="entry name" value="XANTHINE DEHYDROGENASE"/>
    <property type="match status" value="1"/>
</dbReference>
<keyword evidence="1" id="KW-0500">Molybdenum</keyword>
<evidence type="ECO:0000256" key="2">
    <source>
        <dbReference type="ARBA" id="ARBA00023002"/>
    </source>
</evidence>
<reference evidence="4" key="1">
    <citation type="submission" date="2020-07" db="EMBL/GenBank/DDBJ databases">
        <title>Koleobacter methoxysyntrophicus gen. nov., sp. nov., a novel anaerobic bacterium isolated from deep subsurface oil field and proposal of Koleobacterales ord. nov. in the phylum Firmicutes.</title>
        <authorList>
            <person name="Sakamoto S."/>
            <person name="Tamaki H."/>
        </authorList>
    </citation>
    <scope>NUCLEOTIDE SEQUENCE</scope>
    <source>
        <strain evidence="4">NRmbB1</strain>
    </source>
</reference>
<dbReference type="InterPro" id="IPR037165">
    <property type="entry name" value="AldOxase/xan_DH_Mopterin-bd_sf"/>
</dbReference>
<dbReference type="InterPro" id="IPR000674">
    <property type="entry name" value="Ald_Oxase/Xan_DH_a/b"/>
</dbReference>
<dbReference type="InterPro" id="IPR008274">
    <property type="entry name" value="AldOxase/xan_DH_MoCoBD1"/>
</dbReference>
<organism evidence="4 5">
    <name type="scientific">Koleobacter methoxysyntrophicus</name>
    <dbReference type="NCBI Taxonomy" id="2751313"/>
    <lineage>
        <taxon>Bacteria</taxon>
        <taxon>Bacillati</taxon>
        <taxon>Bacillota</taxon>
        <taxon>Clostridia</taxon>
        <taxon>Koleobacterales</taxon>
        <taxon>Koleobacteraceae</taxon>
        <taxon>Koleobacter</taxon>
    </lineage>
</organism>
<dbReference type="Pfam" id="PF01315">
    <property type="entry name" value="Ald_Xan_dh_C"/>
    <property type="match status" value="1"/>
</dbReference>
<gene>
    <name evidence="4" type="primary">hcrA_1</name>
    <name evidence="4" type="ORF">H0A61_00457</name>
</gene>
<dbReference type="GO" id="GO:0018525">
    <property type="term" value="F:4-hydroxybenzoyl-CoA reductase activity"/>
    <property type="evidence" value="ECO:0007669"/>
    <property type="project" value="UniProtKB-EC"/>
</dbReference>
<dbReference type="RefSeq" id="WP_206708370.1">
    <property type="nucleotide sequence ID" value="NZ_CP059066.1"/>
</dbReference>
<dbReference type="Pfam" id="PF02738">
    <property type="entry name" value="MoCoBD_1"/>
    <property type="match status" value="1"/>
</dbReference>
<evidence type="ECO:0000259" key="3">
    <source>
        <dbReference type="SMART" id="SM01008"/>
    </source>
</evidence>
<dbReference type="Gene3D" id="3.30.365.10">
    <property type="entry name" value="Aldehyde oxidase/xanthine dehydrogenase, molybdopterin binding domain"/>
    <property type="match status" value="4"/>
</dbReference>